<feature type="coiled-coil region" evidence="4">
    <location>
        <begin position="831"/>
        <end position="865"/>
    </location>
</feature>
<evidence type="ECO:0000256" key="4">
    <source>
        <dbReference type="SAM" id="Coils"/>
    </source>
</evidence>
<dbReference type="InterPro" id="IPR027640">
    <property type="entry name" value="Kinesin-like_fam"/>
</dbReference>
<dbReference type="PRINTS" id="PR00380">
    <property type="entry name" value="KINESINHEAVY"/>
</dbReference>
<dbReference type="GO" id="GO:0008017">
    <property type="term" value="F:microtubule binding"/>
    <property type="evidence" value="ECO:0007669"/>
    <property type="project" value="InterPro"/>
</dbReference>
<evidence type="ECO:0000256" key="2">
    <source>
        <dbReference type="ARBA" id="ARBA00023175"/>
    </source>
</evidence>
<dbReference type="Gene3D" id="3.90.228.10">
    <property type="match status" value="2"/>
</dbReference>
<keyword evidence="2" id="KW-0505">Motor protein</keyword>
<dbReference type="PROSITE" id="PS50067">
    <property type="entry name" value="KINESIN_MOTOR_2"/>
    <property type="match status" value="1"/>
</dbReference>
<dbReference type="Pfam" id="PF00644">
    <property type="entry name" value="PARP"/>
    <property type="match status" value="1"/>
</dbReference>
<organism evidence="7 8">
    <name type="scientific">Polarella glacialis</name>
    <name type="common">Dinoflagellate</name>
    <dbReference type="NCBI Taxonomy" id="89957"/>
    <lineage>
        <taxon>Eukaryota</taxon>
        <taxon>Sar</taxon>
        <taxon>Alveolata</taxon>
        <taxon>Dinophyceae</taxon>
        <taxon>Suessiales</taxon>
        <taxon>Suessiaceae</taxon>
        <taxon>Polarella</taxon>
    </lineage>
</organism>
<keyword evidence="8" id="KW-1185">Reference proteome</keyword>
<dbReference type="OrthoDB" id="10256774at2759"/>
<name>A0A813GGM5_POLGL</name>
<dbReference type="Gene3D" id="3.40.850.10">
    <property type="entry name" value="Kinesin motor domain"/>
    <property type="match status" value="1"/>
</dbReference>
<accession>A0A813GGM5</accession>
<dbReference type="InterPro" id="IPR036961">
    <property type="entry name" value="Kinesin_motor_dom_sf"/>
</dbReference>
<comment type="similarity">
    <text evidence="3">Belongs to the TRAFAC class myosin-kinesin ATPase superfamily. Kinesin family.</text>
</comment>
<evidence type="ECO:0000313" key="7">
    <source>
        <dbReference type="EMBL" id="CAE8626305.1"/>
    </source>
</evidence>
<proteinExistence type="inferred from homology"/>
<dbReference type="GO" id="GO:0007018">
    <property type="term" value="P:microtubule-based movement"/>
    <property type="evidence" value="ECO:0007669"/>
    <property type="project" value="InterPro"/>
</dbReference>
<dbReference type="Pfam" id="PF00225">
    <property type="entry name" value="Kinesin"/>
    <property type="match status" value="1"/>
</dbReference>
<protein>
    <recommendedName>
        <fullName evidence="6">Kinesin motor domain-containing protein</fullName>
    </recommendedName>
</protein>
<gene>
    <name evidence="7" type="ORF">PGLA1383_LOCUS43243</name>
</gene>
<dbReference type="GO" id="GO:0005524">
    <property type="term" value="F:ATP binding"/>
    <property type="evidence" value="ECO:0007669"/>
    <property type="project" value="InterPro"/>
</dbReference>
<evidence type="ECO:0000313" key="8">
    <source>
        <dbReference type="Proteomes" id="UP000654075"/>
    </source>
</evidence>
<dbReference type="InterPro" id="IPR001752">
    <property type="entry name" value="Kinesin_motor_dom"/>
</dbReference>
<comment type="caution">
    <text evidence="3">Lacks conserved residue(s) required for the propagation of feature annotation.</text>
</comment>
<feature type="region of interest" description="Disordered" evidence="5">
    <location>
        <begin position="1132"/>
        <end position="1154"/>
    </location>
</feature>
<dbReference type="EMBL" id="CAJNNV010028949">
    <property type="protein sequence ID" value="CAE8626305.1"/>
    <property type="molecule type" value="Genomic_DNA"/>
</dbReference>
<dbReference type="GO" id="GO:0003950">
    <property type="term" value="F:NAD+ poly-ADP-ribosyltransferase activity"/>
    <property type="evidence" value="ECO:0007669"/>
    <property type="project" value="InterPro"/>
</dbReference>
<evidence type="ECO:0000259" key="6">
    <source>
        <dbReference type="PROSITE" id="PS50067"/>
    </source>
</evidence>
<dbReference type="SUPFAM" id="SSF52540">
    <property type="entry name" value="P-loop containing nucleoside triphosphate hydrolases"/>
    <property type="match status" value="1"/>
</dbReference>
<dbReference type="SMART" id="SM00129">
    <property type="entry name" value="KISc"/>
    <property type="match status" value="1"/>
</dbReference>
<feature type="coiled-coil region" evidence="4">
    <location>
        <begin position="1611"/>
        <end position="1674"/>
    </location>
</feature>
<evidence type="ECO:0000256" key="1">
    <source>
        <dbReference type="ARBA" id="ARBA00023054"/>
    </source>
</evidence>
<feature type="region of interest" description="Disordered" evidence="5">
    <location>
        <begin position="439"/>
        <end position="467"/>
    </location>
</feature>
<dbReference type="PANTHER" id="PTHR47968:SF75">
    <property type="entry name" value="CENTROMERE-ASSOCIATED PROTEIN E"/>
    <property type="match status" value="1"/>
</dbReference>
<dbReference type="InterPro" id="IPR012317">
    <property type="entry name" value="Poly(ADP-ribose)pol_cat_dom"/>
</dbReference>
<feature type="domain" description="Kinesin motor" evidence="6">
    <location>
        <begin position="1"/>
        <end position="134"/>
    </location>
</feature>
<dbReference type="PANTHER" id="PTHR47968">
    <property type="entry name" value="CENTROMERE PROTEIN E"/>
    <property type="match status" value="1"/>
</dbReference>
<reference evidence="7" key="1">
    <citation type="submission" date="2021-02" db="EMBL/GenBank/DDBJ databases">
        <authorList>
            <person name="Dougan E. K."/>
            <person name="Rhodes N."/>
            <person name="Thang M."/>
            <person name="Chan C."/>
        </authorList>
    </citation>
    <scope>NUCLEOTIDE SEQUENCE</scope>
</reference>
<evidence type="ECO:0000256" key="5">
    <source>
        <dbReference type="SAM" id="MobiDB-lite"/>
    </source>
</evidence>
<comment type="caution">
    <text evidence="7">The sequence shown here is derived from an EMBL/GenBank/DDBJ whole genome shotgun (WGS) entry which is preliminary data.</text>
</comment>
<feature type="coiled-coil region" evidence="4">
    <location>
        <begin position="146"/>
        <end position="254"/>
    </location>
</feature>
<feature type="non-terminal residue" evidence="7">
    <location>
        <position position="1"/>
    </location>
</feature>
<feature type="coiled-coil region" evidence="4">
    <location>
        <begin position="918"/>
        <end position="945"/>
    </location>
</feature>
<keyword evidence="1 4" id="KW-0175">Coiled coil</keyword>
<evidence type="ECO:0000256" key="3">
    <source>
        <dbReference type="PROSITE-ProRule" id="PRU00283"/>
    </source>
</evidence>
<feature type="coiled-coil region" evidence="4">
    <location>
        <begin position="302"/>
        <end position="329"/>
    </location>
</feature>
<dbReference type="GO" id="GO:0003777">
    <property type="term" value="F:microtubule motor activity"/>
    <property type="evidence" value="ECO:0007669"/>
    <property type="project" value="InterPro"/>
</dbReference>
<sequence>NAESSRSHAVLQFEITASGRPNGAPGPGRVGGRQVVSNLMLVDLAGTENIGKAQVEGEGLAEAMSINKSLSVLSRCIEALAAGNKVPFRESALTKILTPALDGRSCCTLIAALRADHPSETKETLKFTETALKVKVKPRQASSEALSAVHEKARDLEGEIEALRQELEWLRKSGGADSDALKALIQERETDLSKKLASLASLQQEINETEEQLSAVRQQLDASKLAQEQERQARLKAEAENDELLQRLRQAQSREKETAAVLAQRRQRAKGERSAERRQLLMRLADARQRAAVAGGAGTGGRARAEEVLRTLLQLVRHLQRELQAMLDESAEEGGGASESDASDESKRQAWSGSLGTLILELRTLGDCLERCLRDWPELQLWLSDLAFALTELGTQAGRLQRLSDGKEIRDLARCQAVLEEVVRLSGYAAEALCPGAGSASSSSGGGAAAPPLPLGSRGKSAPPLPLGSRSKGVTDAFLQQFRRVAEASAGDAGGPLLSSLSALWASWLRWRPQVAAWEEHWAPRLRAPKVGISLREAEEKEALSPKAGASAAVAEVVEGVRAVSEGLEASYNLLWAELAQVLSSQQVLGARASCVLVWEELRRRSAEGLEGLEAPALEDFDPEVAEKKLALPDLADKWQRLEVQDADAMGLEAEEALRRLGAHTLCEEGALRLYLARPQPAFVRDAAKFLRFGSAQVFADAAGFSWEAAWEALAPEAKVAFFRAAVGLEQAACQRWGWAPSGAASAEELAQGAAEGSEALRPLLVRLCLLVAGLAVEAGSASERNSAALVAATPGWLPPAASSLSWLALWADGLRARIADLGAAEEAAAPRRAEQDLEALRAAIARLEEEKARQLREQEESVKAGLPCFECEAQLAARLHELQRAQLSTVPSRLEKSDLVTRLHEGDSERQLHSDLLSLKEDALRQAQLEAETWRAQLQRAHVNSTVAGAGTAVGSSGLVAGASSRDPLWYVERLLDCSVKMLEELGESAMGASESISELQAAKANLRQVAAAMLEEGEATTPRVGLPWSDDDASVQRLREAIFALAALSAEGGDLFAAGVQPWLSPRRAAVGRAQASADEAQAARAAQQQRLARLEQQLTEQREVAAHAQACLEEERCRAQKLAHELQELAVPGEPPKGSSSSPGDDDGGIPAVVAEPRLVQLPEAMPEFCQIKALVEGTAVSSGAIVNISVRCIRKIENARLEARFGESLADQGSAGGLVVRGVFHGSHAGLCEQIAREGFRLPLDLGAKLGPYGNAVYLASHSIHANAHCQAGPGRVRSLLVCDLSPGRVLLPEPGKAPAKEDGTRPQMDLAKLRKLPSPYGNLVGFDSVFVARGLGAAGAEYAVYDPRAVLPRYIVDFNVHGLGSEQRVSEPADVAKLRVELEDLRLESFSGGSEGNLLSDALRKKSLQLAAAFRQHAVELGSGLWPVERQKEPELWDRCSDRLAQAMADGLGLPLGLEAVMTRLERVVQPELSACFYERASALLCPEEDGLLLSRASPAQLALSGFSLEASSTEERRLRKTPPLRSPKWTLREVALGKSQLAFRPKGRFDGLSQLQNSGFDSLHHTQNAAGPAAADQIEEWVVYHKDQALPAFVISYDVQPRAVAARLLQEMVALEDKRRQLDAQMAEMLQLLETTKRDSEETRLQLDEQLARQLNDEEQNWERAQKESQAHRVRLDQEQASQMQETGGRVLTPATFLGQGRRQVVA</sequence>
<dbReference type="InterPro" id="IPR027417">
    <property type="entry name" value="P-loop_NTPase"/>
</dbReference>
<dbReference type="SUPFAM" id="SSF56399">
    <property type="entry name" value="ADP-ribosylation"/>
    <property type="match status" value="1"/>
</dbReference>
<dbReference type="Proteomes" id="UP000654075">
    <property type="component" value="Unassembled WGS sequence"/>
</dbReference>
<feature type="coiled-coil region" evidence="4">
    <location>
        <begin position="1080"/>
        <end position="1114"/>
    </location>
</feature>